<evidence type="ECO:0000259" key="2">
    <source>
        <dbReference type="PROSITE" id="PS51384"/>
    </source>
</evidence>
<dbReference type="PANTHER" id="PTHR30157:SF0">
    <property type="entry name" value="NADPH-DEPENDENT FERRIC-CHELATE REDUCTASE"/>
    <property type="match status" value="1"/>
</dbReference>
<comment type="similarity">
    <text evidence="1">Belongs to the SIP oxidoreductase family.</text>
</comment>
<sequence length="241" mass="27045">MGPNMRMTTVESVTNLSPHMKRIIVTGSELFDFPDDKKSAHVKAIFPNPNAETKIPKLGMYFGFKKWMRSYTIREFNREKLQLTLDFAVNDHQGLATNWAGNAQPDDHLGIVGPGDTKHPDLYADSHLLMGDITALPAIAAVIEQLPGDAKGNVWIQVPESSDIQAFNAPENITINWIITPDKFTEEFLIALASQPKSMVNTAIFIAAEASVVRQLKSYLNEHCQYDKKLLYASAYWNHKK</sequence>
<dbReference type="PROSITE" id="PS51384">
    <property type="entry name" value="FAD_FR"/>
    <property type="match status" value="1"/>
</dbReference>
<dbReference type="InterPro" id="IPR013113">
    <property type="entry name" value="SIP_FAD-bd"/>
</dbReference>
<organism evidence="3 4">
    <name type="scientific">Colwellia maritima</name>
    <dbReference type="NCBI Taxonomy" id="2912588"/>
    <lineage>
        <taxon>Bacteria</taxon>
        <taxon>Pseudomonadati</taxon>
        <taxon>Pseudomonadota</taxon>
        <taxon>Gammaproteobacteria</taxon>
        <taxon>Alteromonadales</taxon>
        <taxon>Colwelliaceae</taxon>
        <taxon>Colwellia</taxon>
    </lineage>
</organism>
<proteinExistence type="inferred from homology"/>
<evidence type="ECO:0000313" key="3">
    <source>
        <dbReference type="EMBL" id="MCI2283943.1"/>
    </source>
</evidence>
<dbReference type="Pfam" id="PF04954">
    <property type="entry name" value="SIP"/>
    <property type="match status" value="1"/>
</dbReference>
<comment type="caution">
    <text evidence="3">The sequence shown here is derived from an EMBL/GenBank/DDBJ whole genome shotgun (WGS) entry which is preliminary data.</text>
</comment>
<dbReference type="Gene3D" id="2.40.30.10">
    <property type="entry name" value="Translation factors"/>
    <property type="match status" value="1"/>
</dbReference>
<name>A0ABS9X130_9GAMM</name>
<accession>A0ABS9X130</accession>
<feature type="domain" description="FAD-binding FR-type" evidence="2">
    <location>
        <begin position="3"/>
        <end position="121"/>
    </location>
</feature>
<dbReference type="InterPro" id="IPR017927">
    <property type="entry name" value="FAD-bd_FR_type"/>
</dbReference>
<dbReference type="EMBL" id="JAKKSL010000002">
    <property type="protein sequence ID" value="MCI2283943.1"/>
    <property type="molecule type" value="Genomic_DNA"/>
</dbReference>
<dbReference type="InterPro" id="IPR039261">
    <property type="entry name" value="FNR_nucleotide-bd"/>
</dbReference>
<dbReference type="PANTHER" id="PTHR30157">
    <property type="entry name" value="FERRIC REDUCTASE, NADPH-DEPENDENT"/>
    <property type="match status" value="1"/>
</dbReference>
<dbReference type="InterPro" id="IPR039374">
    <property type="entry name" value="SIP_fam"/>
</dbReference>
<protein>
    <submittedName>
        <fullName evidence="3">Siderophore-interacting protein</fullName>
    </submittedName>
</protein>
<dbReference type="Gene3D" id="3.40.50.80">
    <property type="entry name" value="Nucleotide-binding domain of ferredoxin-NADP reductase (FNR) module"/>
    <property type="match status" value="1"/>
</dbReference>
<evidence type="ECO:0000256" key="1">
    <source>
        <dbReference type="ARBA" id="ARBA00035644"/>
    </source>
</evidence>
<dbReference type="InterPro" id="IPR007037">
    <property type="entry name" value="SIP_rossman_dom"/>
</dbReference>
<keyword evidence="4" id="KW-1185">Reference proteome</keyword>
<evidence type="ECO:0000313" key="4">
    <source>
        <dbReference type="Proteomes" id="UP001139646"/>
    </source>
</evidence>
<reference evidence="3" key="1">
    <citation type="submission" date="2022-01" db="EMBL/GenBank/DDBJ databases">
        <title>Colwellia maritima, isolated from seawater.</title>
        <authorList>
            <person name="Kristyanto S."/>
            <person name="Jung J."/>
            <person name="Jeon C.O."/>
        </authorList>
    </citation>
    <scope>NUCLEOTIDE SEQUENCE</scope>
    <source>
        <strain evidence="3">MSW7</strain>
    </source>
</reference>
<dbReference type="InterPro" id="IPR017938">
    <property type="entry name" value="Riboflavin_synthase-like_b-brl"/>
</dbReference>
<dbReference type="CDD" id="cd06193">
    <property type="entry name" value="siderophore_interacting"/>
    <property type="match status" value="1"/>
</dbReference>
<dbReference type="Pfam" id="PF08021">
    <property type="entry name" value="FAD_binding_9"/>
    <property type="match status" value="1"/>
</dbReference>
<dbReference type="RefSeq" id="WP_242286301.1">
    <property type="nucleotide sequence ID" value="NZ_JAKKSL010000002.1"/>
</dbReference>
<gene>
    <name evidence="3" type="ORF">L3081_11700</name>
</gene>
<dbReference type="Proteomes" id="UP001139646">
    <property type="component" value="Unassembled WGS sequence"/>
</dbReference>
<dbReference type="SUPFAM" id="SSF63380">
    <property type="entry name" value="Riboflavin synthase domain-like"/>
    <property type="match status" value="1"/>
</dbReference>